<accession>A0A371FN14</accession>
<reference evidence="1" key="1">
    <citation type="submission" date="2018-05" db="EMBL/GenBank/DDBJ databases">
        <title>Draft genome of Mucuna pruriens seed.</title>
        <authorList>
            <person name="Nnadi N.E."/>
            <person name="Vos R."/>
            <person name="Hasami M.H."/>
            <person name="Devisetty U.K."/>
            <person name="Aguiy J.C."/>
        </authorList>
    </citation>
    <scope>NUCLEOTIDE SEQUENCE [LARGE SCALE GENOMIC DNA]</scope>
    <source>
        <strain evidence="1">JCA_2017</strain>
    </source>
</reference>
<comment type="caution">
    <text evidence="1">The sequence shown here is derived from an EMBL/GenBank/DDBJ whole genome shotgun (WGS) entry which is preliminary data.</text>
</comment>
<feature type="non-terminal residue" evidence="1">
    <location>
        <position position="1"/>
    </location>
</feature>
<name>A0A371FN14_MUCPR</name>
<dbReference type="EMBL" id="QJKJ01008449">
    <property type="protein sequence ID" value="RDX79727.1"/>
    <property type="molecule type" value="Genomic_DNA"/>
</dbReference>
<evidence type="ECO:0000313" key="2">
    <source>
        <dbReference type="Proteomes" id="UP000257109"/>
    </source>
</evidence>
<organism evidence="1 2">
    <name type="scientific">Mucuna pruriens</name>
    <name type="common">Velvet bean</name>
    <name type="synonym">Dolichos pruriens</name>
    <dbReference type="NCBI Taxonomy" id="157652"/>
    <lineage>
        <taxon>Eukaryota</taxon>
        <taxon>Viridiplantae</taxon>
        <taxon>Streptophyta</taxon>
        <taxon>Embryophyta</taxon>
        <taxon>Tracheophyta</taxon>
        <taxon>Spermatophyta</taxon>
        <taxon>Magnoliopsida</taxon>
        <taxon>eudicotyledons</taxon>
        <taxon>Gunneridae</taxon>
        <taxon>Pentapetalae</taxon>
        <taxon>rosids</taxon>
        <taxon>fabids</taxon>
        <taxon>Fabales</taxon>
        <taxon>Fabaceae</taxon>
        <taxon>Papilionoideae</taxon>
        <taxon>50 kb inversion clade</taxon>
        <taxon>NPAAA clade</taxon>
        <taxon>indigoferoid/millettioid clade</taxon>
        <taxon>Phaseoleae</taxon>
        <taxon>Mucuna</taxon>
    </lineage>
</organism>
<evidence type="ECO:0008006" key="3">
    <source>
        <dbReference type="Google" id="ProtNLM"/>
    </source>
</evidence>
<dbReference type="AlphaFoldDB" id="A0A371FN14"/>
<protein>
    <recommendedName>
        <fullName evidence="3">Reverse transcriptase/retrotransposon-derived protein RNase H-like domain-containing protein</fullName>
    </recommendedName>
</protein>
<proteinExistence type="predicted"/>
<sequence length="84" mass="9551">MVAKADSLDSLRVYSDASDMIVSDVLMLKDLDYNFDLSYHLGKANVMVNALSTKSLYVFALMVTSDMMEESREGQKLDLYLLDW</sequence>
<gene>
    <name evidence="1" type="ORF">CR513_39817</name>
</gene>
<dbReference type="Proteomes" id="UP000257109">
    <property type="component" value="Unassembled WGS sequence"/>
</dbReference>
<evidence type="ECO:0000313" key="1">
    <source>
        <dbReference type="EMBL" id="RDX79727.1"/>
    </source>
</evidence>
<keyword evidence="2" id="KW-1185">Reference proteome</keyword>